<sequence>MTVSQSASFSFLPRTCMNLVLKSTPMVDAWFSLNSSSQKRRRIEDLPTPESPMIKSLNKNSCDVSMATRRDCADTLGRYFSQNGYSLEPKWLRTPRYVTA</sequence>
<organism evidence="1">
    <name type="scientific">Prorocentrum micans</name>
    <name type="common">Red tide dinoflagellate</name>
    <dbReference type="NCBI Taxonomy" id="2945"/>
    <lineage>
        <taxon>Eukaryota</taxon>
        <taxon>Sar</taxon>
        <taxon>Alveolata</taxon>
        <taxon>Dinophyceae</taxon>
        <taxon>Prorocentrales</taxon>
        <taxon>Prorocentraceae</taxon>
        <taxon>Prorocentrum</taxon>
    </lineage>
</organism>
<name>A0A7S2TCT3_PROMC</name>
<accession>A0A7S2TCT3</accession>
<gene>
    <name evidence="1" type="ORF">PMIC02512_LOCUS3165</name>
</gene>
<protein>
    <submittedName>
        <fullName evidence="1">Uncharacterized protein</fullName>
    </submittedName>
</protein>
<evidence type="ECO:0000313" key="1">
    <source>
        <dbReference type="EMBL" id="CAD9725815.1"/>
    </source>
</evidence>
<dbReference type="AlphaFoldDB" id="A0A7S2TCT3"/>
<dbReference type="EMBL" id="HBHN01012264">
    <property type="protein sequence ID" value="CAD9725815.1"/>
    <property type="molecule type" value="Transcribed_RNA"/>
</dbReference>
<proteinExistence type="predicted"/>
<reference evidence="1" key="1">
    <citation type="submission" date="2021-01" db="EMBL/GenBank/DDBJ databases">
        <authorList>
            <person name="Corre E."/>
            <person name="Pelletier E."/>
            <person name="Niang G."/>
            <person name="Scheremetjew M."/>
            <person name="Finn R."/>
            <person name="Kale V."/>
            <person name="Holt S."/>
            <person name="Cochrane G."/>
            <person name="Meng A."/>
            <person name="Brown T."/>
            <person name="Cohen L."/>
        </authorList>
    </citation>
    <scope>NUCLEOTIDE SEQUENCE</scope>
    <source>
        <strain evidence="1">CCCM 845</strain>
    </source>
</reference>